<gene>
    <name evidence="2" type="ORF">SAMN05216174_1245</name>
</gene>
<dbReference type="EMBL" id="FMZZ01000024">
    <property type="protein sequence ID" value="SDD94588.1"/>
    <property type="molecule type" value="Genomic_DNA"/>
</dbReference>
<accession>A0A1G6YW66</accession>
<reference evidence="3" key="1">
    <citation type="submission" date="2016-10" db="EMBL/GenBank/DDBJ databases">
        <authorList>
            <person name="Varghese N."/>
            <person name="Submissions S."/>
        </authorList>
    </citation>
    <scope>NUCLEOTIDE SEQUENCE [LARGE SCALE GENOMIC DNA]</scope>
    <source>
        <strain evidence="3">IBRC-M 10403</strain>
    </source>
</reference>
<sequence length="174" mass="20057">MPDLVRGEDFASLFRRFTRSAWRWEAQGTYRQPDEVAPWQRWREGVPVANDLDWLGPWLDDVRAATRAGKRFERVRLVTDPLTEYLRWQMEVTPANIEAGEVIRLLPAADARALGLPVHDFWLFDDERVAVLHFGDTGLTGAEIITDPATVAQHQSWRDVAWRHAVAFEDYASL</sequence>
<feature type="domain" description="DUF6879" evidence="1">
    <location>
        <begin position="8"/>
        <end position="172"/>
    </location>
</feature>
<dbReference type="Pfam" id="PF21806">
    <property type="entry name" value="DUF6879"/>
    <property type="match status" value="1"/>
</dbReference>
<keyword evidence="3" id="KW-1185">Reference proteome</keyword>
<protein>
    <recommendedName>
        <fullName evidence="1">DUF6879 domain-containing protein</fullName>
    </recommendedName>
</protein>
<evidence type="ECO:0000313" key="3">
    <source>
        <dbReference type="Proteomes" id="UP000199501"/>
    </source>
</evidence>
<evidence type="ECO:0000259" key="1">
    <source>
        <dbReference type="Pfam" id="PF21806"/>
    </source>
</evidence>
<proteinExistence type="predicted"/>
<dbReference type="Proteomes" id="UP000199501">
    <property type="component" value="Unassembled WGS sequence"/>
</dbReference>
<evidence type="ECO:0000313" key="2">
    <source>
        <dbReference type="EMBL" id="SDD94588.1"/>
    </source>
</evidence>
<dbReference type="OrthoDB" id="3821358at2"/>
<organism evidence="2 3">
    <name type="scientific">Actinokineospora iranica</name>
    <dbReference type="NCBI Taxonomy" id="1271860"/>
    <lineage>
        <taxon>Bacteria</taxon>
        <taxon>Bacillati</taxon>
        <taxon>Actinomycetota</taxon>
        <taxon>Actinomycetes</taxon>
        <taxon>Pseudonocardiales</taxon>
        <taxon>Pseudonocardiaceae</taxon>
        <taxon>Actinokineospora</taxon>
    </lineage>
</organism>
<dbReference type="RefSeq" id="WP_091457565.1">
    <property type="nucleotide sequence ID" value="NZ_FMZZ01000024.1"/>
</dbReference>
<dbReference type="STRING" id="1271860.SAMN05216174_1245"/>
<dbReference type="InterPro" id="IPR049244">
    <property type="entry name" value="DUF6879"/>
</dbReference>
<name>A0A1G6YW66_9PSEU</name>
<dbReference type="AlphaFoldDB" id="A0A1G6YW66"/>